<proteinExistence type="predicted"/>
<name>A0AAX3K839_9FIRM</name>
<dbReference type="RefSeq" id="WP_269755430.1">
    <property type="nucleotide sequence ID" value="NZ_CP101412.1"/>
</dbReference>
<accession>A0AAX3K839</accession>
<organism evidence="1 2">
    <name type="scientific">Parvimonas micra</name>
    <dbReference type="NCBI Taxonomy" id="33033"/>
    <lineage>
        <taxon>Bacteria</taxon>
        <taxon>Bacillati</taxon>
        <taxon>Bacillota</taxon>
        <taxon>Tissierellia</taxon>
        <taxon>Tissierellales</taxon>
        <taxon>Peptoniphilaceae</taxon>
        <taxon>Parvimonas</taxon>
    </lineage>
</organism>
<evidence type="ECO:0000313" key="2">
    <source>
        <dbReference type="Proteomes" id="UP001210690"/>
    </source>
</evidence>
<evidence type="ECO:0008006" key="3">
    <source>
        <dbReference type="Google" id="ProtNLM"/>
    </source>
</evidence>
<evidence type="ECO:0000313" key="1">
    <source>
        <dbReference type="EMBL" id="WBB31303.1"/>
    </source>
</evidence>
<gene>
    <name evidence="1" type="ORF">NM222_02190</name>
</gene>
<dbReference type="Proteomes" id="UP001210690">
    <property type="component" value="Chromosome"/>
</dbReference>
<dbReference type="AlphaFoldDB" id="A0AAX3K839"/>
<protein>
    <recommendedName>
        <fullName evidence="3">Acyl carrier protein</fullName>
    </recommendedName>
</protein>
<sequence>MFFFYYDIINIIKFEGGINMEDINEKVLSDLEIDNEQLDLEDFFFRT</sequence>
<reference evidence="1" key="1">
    <citation type="submission" date="2022-07" db="EMBL/GenBank/DDBJ databases">
        <title>Parvimonas micra travels from the subgingival sulcus of the human oral cavity to the colorectal adenocarcinoma.</title>
        <authorList>
            <person name="Conde-Perez K."/>
            <person name="Buetas E."/>
            <person name="Aja-Macaya P."/>
            <person name="Martin-De Arribas E."/>
            <person name="Iglesias-Corras I."/>
            <person name="Trigo-Tasende N."/>
            <person name="Nasser-Ali M."/>
            <person name="Estevez L.S."/>
            <person name="Rumbo-Feal S."/>
            <person name="Otero-Alen B."/>
            <person name="Noguera J.F."/>
            <person name="Concha A."/>
            <person name="Pardinas-Lopez S."/>
            <person name="Carda-Dieguez M."/>
            <person name="Gomez-Randulfe I."/>
            <person name="Martinez-Lago N."/>
            <person name="Ladra S."/>
            <person name="Aparicio L.A."/>
            <person name="Bou G."/>
            <person name="Mira A."/>
            <person name="Vallejo J.A."/>
            <person name="Poza M."/>
        </authorList>
    </citation>
    <scope>NUCLEOTIDE SEQUENCE</scope>
    <source>
        <strain evidence="1">PM102KC-G-1</strain>
    </source>
</reference>
<dbReference type="EMBL" id="CP101412">
    <property type="protein sequence ID" value="WBB31303.1"/>
    <property type="molecule type" value="Genomic_DNA"/>
</dbReference>